<accession>A0A1I1FP16</accession>
<dbReference type="RefSeq" id="WP_091960417.1">
    <property type="nucleotide sequence ID" value="NZ_FOLH01000002.1"/>
</dbReference>
<reference evidence="1 2" key="1">
    <citation type="submission" date="2016-10" db="EMBL/GenBank/DDBJ databases">
        <authorList>
            <person name="de Groot N.N."/>
        </authorList>
    </citation>
    <scope>NUCLEOTIDE SEQUENCE [LARGE SCALE GENOMIC DNA]</scope>
    <source>
        <strain evidence="1 2">DSM 18438</strain>
    </source>
</reference>
<keyword evidence="2" id="KW-1185">Reference proteome</keyword>
<protein>
    <recommendedName>
        <fullName evidence="3">Wadjet protein JetD C-terminal domain-containing protein</fullName>
    </recommendedName>
</protein>
<dbReference type="EMBL" id="FOLH01000002">
    <property type="protein sequence ID" value="SFC00742.1"/>
    <property type="molecule type" value="Genomic_DNA"/>
</dbReference>
<organism evidence="1 2">
    <name type="scientific">Marinospirillum celere</name>
    <dbReference type="NCBI Taxonomy" id="1122252"/>
    <lineage>
        <taxon>Bacteria</taxon>
        <taxon>Pseudomonadati</taxon>
        <taxon>Pseudomonadota</taxon>
        <taxon>Gammaproteobacteria</taxon>
        <taxon>Oceanospirillales</taxon>
        <taxon>Oceanospirillaceae</taxon>
        <taxon>Marinospirillum</taxon>
    </lineage>
</organism>
<gene>
    <name evidence="1" type="ORF">SAMN05660443_1113</name>
</gene>
<sequence length="338" mass="39490">MLDAQIDWQSLAIQEAVLALYKHQMIRRNQANALLVDELITSNWLLPTEQEDEFSLSARGRAGLAELLDLRLPEWREWLELIDGDAPLISETFEKRWQFLQKALRSDLPHTLNQRSLQLALLGQEMDEFPEHLQQQLPPLQLSKDRCLHLRGKMDFKLVKRHGVNIELKKIWRQLSEAILPERDFHQIKELDGELPYLVMTIEDRGVFLDIDLPENLLVVWVAPDNLELAGEFLRFLPQFVPHVHFGDLDHQGLVIAERLGMMSQRPVRRFIPGFWQDYLELFSQEVEEATEGKGASWRGPLLSITLLKELMSSHRWLQQAPLALDARLYDEMRKLMD</sequence>
<evidence type="ECO:0000313" key="1">
    <source>
        <dbReference type="EMBL" id="SFC00742.1"/>
    </source>
</evidence>
<evidence type="ECO:0000313" key="2">
    <source>
        <dbReference type="Proteomes" id="UP000199058"/>
    </source>
</evidence>
<dbReference type="Proteomes" id="UP000199058">
    <property type="component" value="Unassembled WGS sequence"/>
</dbReference>
<name>A0A1I1FP16_9GAMM</name>
<dbReference type="OrthoDB" id="5582635at2"/>
<proteinExistence type="predicted"/>
<dbReference type="AlphaFoldDB" id="A0A1I1FP16"/>
<evidence type="ECO:0008006" key="3">
    <source>
        <dbReference type="Google" id="ProtNLM"/>
    </source>
</evidence>
<dbReference type="STRING" id="1122252.SAMN05660443_1113"/>